<dbReference type="AlphaFoldDB" id="F0WZX0"/>
<dbReference type="HOGENOM" id="CLU_1043614_0_0_1"/>
<proteinExistence type="predicted"/>
<sequence>MNERIVHKFSTGNSVIGRKLDGDSLRKWTLTNELQISETSKVSVESYFNRNTGFYSLTWSERKGCRLNFYSIDKALTTKRRVDLQRLGDTFMVHVSFGEDSPVQQKVRIDAVEEATRIPKAYYKRIKKILDKRHRKKNALGLTRIYSYLWRVIKKFAVRAAKIKPDESHTGIPSTGENLPQQPHDFFLTMTYGSKKLLQLHPSLYYDKDCNFLIKESDDDTWVLGSSILRDISVSIVTWTNSVDLYFDLKEPQQIGETSSSQAKSSA</sequence>
<name>F0WZX0_9STRA</name>
<organism evidence="1">
    <name type="scientific">Albugo laibachii Nc14</name>
    <dbReference type="NCBI Taxonomy" id="890382"/>
    <lineage>
        <taxon>Eukaryota</taxon>
        <taxon>Sar</taxon>
        <taxon>Stramenopiles</taxon>
        <taxon>Oomycota</taxon>
        <taxon>Peronosporomycetes</taxon>
        <taxon>Albuginales</taxon>
        <taxon>Albuginaceae</taxon>
        <taxon>Albugo</taxon>
    </lineage>
</organism>
<gene>
    <name evidence="1" type="primary">AlNc14C448G11712</name>
    <name evidence="1" type="ORF">ALNC14_131940</name>
</gene>
<reference evidence="1" key="2">
    <citation type="submission" date="2011-02" db="EMBL/GenBank/DDBJ databases">
        <authorList>
            <person name="MacLean D."/>
        </authorList>
    </citation>
    <scope>NUCLEOTIDE SEQUENCE</scope>
</reference>
<evidence type="ECO:0000313" key="1">
    <source>
        <dbReference type="EMBL" id="CCA27050.1"/>
    </source>
</evidence>
<dbReference type="EMBL" id="FR824491">
    <property type="protein sequence ID" value="CCA27050.1"/>
    <property type="molecule type" value="Genomic_DNA"/>
</dbReference>
<protein>
    <submittedName>
        <fullName evidence="1">AlNc14C448G11712 protein</fullName>
    </submittedName>
</protein>
<reference evidence="1" key="1">
    <citation type="journal article" date="2011" name="PLoS Biol.">
        <title>Gene gain and loss during evolution of obligate parasitism in the white rust pathogen of Arabidopsis thaliana.</title>
        <authorList>
            <person name="Kemen E."/>
            <person name="Gardiner A."/>
            <person name="Schultz-Larsen T."/>
            <person name="Kemen A.C."/>
            <person name="Balmuth A.L."/>
            <person name="Robert-Seilaniantz A."/>
            <person name="Bailey K."/>
            <person name="Holub E."/>
            <person name="Studholme D.J."/>
            <person name="Maclean D."/>
            <person name="Jones J.D."/>
        </authorList>
    </citation>
    <scope>NUCLEOTIDE SEQUENCE</scope>
</reference>
<accession>F0WZX0</accession>